<dbReference type="Pfam" id="PF01868">
    <property type="entry name" value="RNase_P-MRP_p29"/>
    <property type="match status" value="1"/>
</dbReference>
<comment type="subcellular location">
    <subcellularLocation>
        <location evidence="1">Nucleus</location>
    </subcellularLocation>
</comment>
<dbReference type="GO" id="GO:0033204">
    <property type="term" value="F:ribonuclease P RNA binding"/>
    <property type="evidence" value="ECO:0007669"/>
    <property type="project" value="InterPro"/>
</dbReference>
<organism evidence="4 5">
    <name type="scientific">Zygotorulaspora mrakii</name>
    <name type="common">Zygosaccharomyces mrakii</name>
    <dbReference type="NCBI Taxonomy" id="42260"/>
    <lineage>
        <taxon>Eukaryota</taxon>
        <taxon>Fungi</taxon>
        <taxon>Dikarya</taxon>
        <taxon>Ascomycota</taxon>
        <taxon>Saccharomycotina</taxon>
        <taxon>Saccharomycetes</taxon>
        <taxon>Saccharomycetales</taxon>
        <taxon>Saccharomycetaceae</taxon>
        <taxon>Zygotorulaspora</taxon>
    </lineage>
</organism>
<dbReference type="GeneID" id="59235813"/>
<sequence length="278" mass="32140">MDRAQDFIKKCLFTKNFDDPNKPIAEKRLQETLLLLPTDGGNSSRLKRTKSALKISAHNLQNITEKPQKHSNYRTINKNSKSALKEYIVKCQKNTKKAHSIAHEQSLTTRDSLNDYIQEKEPQLWVSLIQYDKFLPMYENLWQGYIREVLDIPLEVPDPSKLKINTSSALMKLSMADYNGAVLKVVKCINHNMIGIEGIVIWDSQKNFIMVTKGRLVDAIKIIPKKGSIFDLEIPLNEEDALLYTIVGDRFQYRSSDRAGRKFKSRRCDDLAFYIREK</sequence>
<accession>A0A7H9B093</accession>
<dbReference type="AlphaFoldDB" id="A0A7H9B093"/>
<keyword evidence="5" id="KW-1185">Reference proteome</keyword>
<dbReference type="PIRSF" id="PIRSF027081">
    <property type="entry name" value="RNase_P/MRP_p29_subunit"/>
    <property type="match status" value="1"/>
</dbReference>
<dbReference type="PANTHER" id="PTHR13348">
    <property type="entry name" value="RIBONUCLEASE P SUBUNIT P29"/>
    <property type="match status" value="1"/>
</dbReference>
<dbReference type="KEGG" id="zmk:HG535_0C04690"/>
<dbReference type="Proteomes" id="UP000509704">
    <property type="component" value="Chromosome 3"/>
</dbReference>
<dbReference type="PANTHER" id="PTHR13348:SF0">
    <property type="entry name" value="RIBONUCLEASE P PROTEIN SUBUNIT P29"/>
    <property type="match status" value="1"/>
</dbReference>
<evidence type="ECO:0000256" key="1">
    <source>
        <dbReference type="ARBA" id="ARBA00004123"/>
    </source>
</evidence>
<dbReference type="GO" id="GO:0030677">
    <property type="term" value="C:ribonuclease P complex"/>
    <property type="evidence" value="ECO:0007669"/>
    <property type="project" value="InterPro"/>
</dbReference>
<dbReference type="GO" id="GO:0001682">
    <property type="term" value="P:tRNA 5'-leader removal"/>
    <property type="evidence" value="ECO:0007669"/>
    <property type="project" value="InterPro"/>
</dbReference>
<dbReference type="GO" id="GO:0005634">
    <property type="term" value="C:nucleus"/>
    <property type="evidence" value="ECO:0007669"/>
    <property type="project" value="UniProtKB-SubCell"/>
</dbReference>
<dbReference type="InterPro" id="IPR036980">
    <property type="entry name" value="RNase_P/MRP_Rpp29_sf"/>
</dbReference>
<keyword evidence="3" id="KW-0539">Nucleus</keyword>
<proteinExistence type="inferred from homology"/>
<dbReference type="RefSeq" id="XP_037143843.1">
    <property type="nucleotide sequence ID" value="XM_037287948.1"/>
</dbReference>
<evidence type="ECO:0000256" key="3">
    <source>
        <dbReference type="PIRNR" id="PIRNR027081"/>
    </source>
</evidence>
<dbReference type="GO" id="GO:0000172">
    <property type="term" value="C:ribonuclease MRP complex"/>
    <property type="evidence" value="ECO:0007669"/>
    <property type="project" value="InterPro"/>
</dbReference>
<dbReference type="InterPro" id="IPR023534">
    <property type="entry name" value="Rof/RNase_P-like"/>
</dbReference>
<reference evidence="4 5" key="1">
    <citation type="submission" date="2020-07" db="EMBL/GenBank/DDBJ databases">
        <title>The yeast mating-type switching endonuclease HO is a domesticated member of an unorthodox homing genetic element family.</title>
        <authorList>
            <person name="Coughlan A.Y."/>
            <person name="Lombardi L."/>
            <person name="Braun-Galleani S."/>
            <person name="Martos A.R."/>
            <person name="Galeote V."/>
            <person name="Bigey F."/>
            <person name="Dequin S."/>
            <person name="Byrne K.P."/>
            <person name="Wolfe K.H."/>
        </authorList>
    </citation>
    <scope>NUCLEOTIDE SEQUENCE [LARGE SCALE GENOMIC DNA]</scope>
    <source>
        <strain evidence="4 5">NRRL Y-6702</strain>
    </source>
</reference>
<dbReference type="SUPFAM" id="SSF101744">
    <property type="entry name" value="Rof/RNase P subunit-like"/>
    <property type="match status" value="1"/>
</dbReference>
<dbReference type="OrthoDB" id="124041at2759"/>
<dbReference type="SMART" id="SM00538">
    <property type="entry name" value="POP4"/>
    <property type="match status" value="1"/>
</dbReference>
<name>A0A7H9B093_ZYGMR</name>
<dbReference type="GO" id="GO:0006364">
    <property type="term" value="P:rRNA processing"/>
    <property type="evidence" value="ECO:0007669"/>
    <property type="project" value="TreeGrafter"/>
</dbReference>
<evidence type="ECO:0000313" key="4">
    <source>
        <dbReference type="EMBL" id="QLG72115.1"/>
    </source>
</evidence>
<protein>
    <recommendedName>
        <fullName evidence="3">Ribonuclease P protein subunit</fullName>
    </recommendedName>
</protein>
<evidence type="ECO:0000256" key="2">
    <source>
        <dbReference type="ARBA" id="ARBA00006181"/>
    </source>
</evidence>
<gene>
    <name evidence="4" type="ORF">HG535_0C04690</name>
</gene>
<dbReference type="InterPro" id="IPR016848">
    <property type="entry name" value="RNase_P/MRP_Rpp29-subunit"/>
</dbReference>
<comment type="similarity">
    <text evidence="2">Belongs to the eukaryotic/archaeal RNase P protein component 1 family.</text>
</comment>
<evidence type="ECO:0000313" key="5">
    <source>
        <dbReference type="Proteomes" id="UP000509704"/>
    </source>
</evidence>
<dbReference type="EMBL" id="CP058606">
    <property type="protein sequence ID" value="QLG72115.1"/>
    <property type="molecule type" value="Genomic_DNA"/>
</dbReference>
<dbReference type="InterPro" id="IPR002730">
    <property type="entry name" value="Rpp29/RNP1"/>
</dbReference>
<keyword evidence="3" id="KW-0819">tRNA processing</keyword>
<dbReference type="Gene3D" id="2.30.30.210">
    <property type="entry name" value="Ribonuclease P/MRP, subunit p29"/>
    <property type="match status" value="1"/>
</dbReference>